<keyword evidence="4 6" id="KW-0238">DNA-binding</keyword>
<reference evidence="8 9" key="1">
    <citation type="submission" date="2019-08" db="EMBL/GenBank/DDBJ databases">
        <title>Genome sequencing of Paenibacillus faecis DSM 23593(T).</title>
        <authorList>
            <person name="Kook J.-K."/>
            <person name="Park S.-N."/>
            <person name="Lim Y.K."/>
        </authorList>
    </citation>
    <scope>NUCLEOTIDE SEQUENCE [LARGE SCALE GENOMIC DNA]</scope>
    <source>
        <strain evidence="8 9">DSM 23593</strain>
    </source>
</reference>
<keyword evidence="2" id="KW-0902">Two-component regulatory system</keyword>
<dbReference type="Gene3D" id="3.40.50.2300">
    <property type="match status" value="1"/>
</dbReference>
<accession>A0A5D0CUS5</accession>
<dbReference type="InterPro" id="IPR039420">
    <property type="entry name" value="WalR-like"/>
</dbReference>
<dbReference type="GO" id="GO:0006355">
    <property type="term" value="P:regulation of DNA-templated transcription"/>
    <property type="evidence" value="ECO:0007669"/>
    <property type="project" value="InterPro"/>
</dbReference>
<dbReference type="Gene3D" id="1.10.10.10">
    <property type="entry name" value="Winged helix-like DNA-binding domain superfamily/Winged helix DNA-binding domain"/>
    <property type="match status" value="1"/>
</dbReference>
<feature type="domain" description="OmpR/PhoB-type" evidence="7">
    <location>
        <begin position="127"/>
        <end position="224"/>
    </location>
</feature>
<dbReference type="GO" id="GO:0032993">
    <property type="term" value="C:protein-DNA complex"/>
    <property type="evidence" value="ECO:0007669"/>
    <property type="project" value="TreeGrafter"/>
</dbReference>
<dbReference type="RefSeq" id="WP_148452445.1">
    <property type="nucleotide sequence ID" value="NZ_VSDO01000002.1"/>
</dbReference>
<dbReference type="InterPro" id="IPR001867">
    <property type="entry name" value="OmpR/PhoB-type_DNA-bd"/>
</dbReference>
<organism evidence="8 9">
    <name type="scientific">Paenibacillus faecis</name>
    <dbReference type="NCBI Taxonomy" id="862114"/>
    <lineage>
        <taxon>Bacteria</taxon>
        <taxon>Bacillati</taxon>
        <taxon>Bacillota</taxon>
        <taxon>Bacilli</taxon>
        <taxon>Bacillales</taxon>
        <taxon>Paenibacillaceae</taxon>
        <taxon>Paenibacillus</taxon>
    </lineage>
</organism>
<dbReference type="GO" id="GO:0000156">
    <property type="term" value="F:phosphorelay response regulator activity"/>
    <property type="evidence" value="ECO:0007669"/>
    <property type="project" value="TreeGrafter"/>
</dbReference>
<protein>
    <submittedName>
        <fullName evidence="8">Response regulator transcription factor</fullName>
    </submittedName>
</protein>
<keyword evidence="1" id="KW-0597">Phosphoprotein</keyword>
<keyword evidence="3" id="KW-0805">Transcription regulation</keyword>
<dbReference type="InterPro" id="IPR011006">
    <property type="entry name" value="CheY-like_superfamily"/>
</dbReference>
<dbReference type="GO" id="GO:0005829">
    <property type="term" value="C:cytosol"/>
    <property type="evidence" value="ECO:0007669"/>
    <property type="project" value="TreeGrafter"/>
</dbReference>
<gene>
    <name evidence="8" type="ORF">FRY98_13260</name>
</gene>
<dbReference type="SUPFAM" id="SSF52172">
    <property type="entry name" value="CheY-like"/>
    <property type="match status" value="1"/>
</dbReference>
<sequence>MKDSVLLMHNNDAAGIEMQQKLEEAGYRVRRSDHVEDTAAELTRDMPGILLVHVEKDGRELYAQMELAGHFSFPVLMMLEEWSSEELIAALEAGVTEVVEAAIPFVELVARIRSLIRLYGRFAEGYVAELNYEDLKMEMKGRKVYRGDELIKLTPKEFDLLRYLVKRAEQVCQREQILQEVWGYDFATGTNVVDVYIRHLRKKIDKGRPRKLIHTVRGTGYMIH</sequence>
<evidence type="ECO:0000256" key="1">
    <source>
        <dbReference type="ARBA" id="ARBA00022553"/>
    </source>
</evidence>
<dbReference type="AlphaFoldDB" id="A0A5D0CUS5"/>
<feature type="DNA-binding region" description="OmpR/PhoB-type" evidence="6">
    <location>
        <begin position="127"/>
        <end position="224"/>
    </location>
</feature>
<evidence type="ECO:0000313" key="9">
    <source>
        <dbReference type="Proteomes" id="UP000325218"/>
    </source>
</evidence>
<dbReference type="InterPro" id="IPR036388">
    <property type="entry name" value="WH-like_DNA-bd_sf"/>
</dbReference>
<dbReference type="OrthoDB" id="188184at2"/>
<evidence type="ECO:0000256" key="5">
    <source>
        <dbReference type="ARBA" id="ARBA00023163"/>
    </source>
</evidence>
<dbReference type="PANTHER" id="PTHR48111">
    <property type="entry name" value="REGULATOR OF RPOS"/>
    <property type="match status" value="1"/>
</dbReference>
<evidence type="ECO:0000259" key="7">
    <source>
        <dbReference type="PROSITE" id="PS51755"/>
    </source>
</evidence>
<dbReference type="Proteomes" id="UP000325218">
    <property type="component" value="Unassembled WGS sequence"/>
</dbReference>
<evidence type="ECO:0000256" key="3">
    <source>
        <dbReference type="ARBA" id="ARBA00023015"/>
    </source>
</evidence>
<evidence type="ECO:0000313" key="8">
    <source>
        <dbReference type="EMBL" id="TYA13602.1"/>
    </source>
</evidence>
<name>A0A5D0CUS5_9BACL</name>
<dbReference type="CDD" id="cd00383">
    <property type="entry name" value="trans_reg_C"/>
    <property type="match status" value="1"/>
</dbReference>
<dbReference type="PANTHER" id="PTHR48111:SF56">
    <property type="entry name" value="TETRATHIONATE RESPONSE REGULATORY PROTEIN TTRR"/>
    <property type="match status" value="1"/>
</dbReference>
<evidence type="ECO:0000256" key="4">
    <source>
        <dbReference type="ARBA" id="ARBA00023125"/>
    </source>
</evidence>
<keyword evidence="9" id="KW-1185">Reference proteome</keyword>
<comment type="caution">
    <text evidence="8">The sequence shown here is derived from an EMBL/GenBank/DDBJ whole genome shotgun (WGS) entry which is preliminary data.</text>
</comment>
<dbReference type="PROSITE" id="PS51755">
    <property type="entry name" value="OMPR_PHOB"/>
    <property type="match status" value="1"/>
</dbReference>
<dbReference type="EMBL" id="VSDO01000002">
    <property type="protein sequence ID" value="TYA13602.1"/>
    <property type="molecule type" value="Genomic_DNA"/>
</dbReference>
<dbReference type="Pfam" id="PF00486">
    <property type="entry name" value="Trans_reg_C"/>
    <property type="match status" value="1"/>
</dbReference>
<proteinExistence type="predicted"/>
<dbReference type="SMART" id="SM00862">
    <property type="entry name" value="Trans_reg_C"/>
    <property type="match status" value="1"/>
</dbReference>
<evidence type="ECO:0000256" key="2">
    <source>
        <dbReference type="ARBA" id="ARBA00023012"/>
    </source>
</evidence>
<dbReference type="SUPFAM" id="SSF46894">
    <property type="entry name" value="C-terminal effector domain of the bipartite response regulators"/>
    <property type="match status" value="1"/>
</dbReference>
<keyword evidence="5" id="KW-0804">Transcription</keyword>
<dbReference type="FunFam" id="1.10.10.10:FF:000005">
    <property type="entry name" value="Two-component system response regulator"/>
    <property type="match status" value="1"/>
</dbReference>
<evidence type="ECO:0000256" key="6">
    <source>
        <dbReference type="PROSITE-ProRule" id="PRU01091"/>
    </source>
</evidence>
<dbReference type="GO" id="GO:0000976">
    <property type="term" value="F:transcription cis-regulatory region binding"/>
    <property type="evidence" value="ECO:0007669"/>
    <property type="project" value="TreeGrafter"/>
</dbReference>
<dbReference type="InterPro" id="IPR016032">
    <property type="entry name" value="Sig_transdc_resp-reg_C-effctor"/>
</dbReference>